<feature type="compositionally biased region" description="Basic and acidic residues" evidence="9">
    <location>
        <begin position="403"/>
        <end position="421"/>
    </location>
</feature>
<dbReference type="PROSITE" id="PS51873">
    <property type="entry name" value="TRIAD"/>
    <property type="match status" value="1"/>
</dbReference>
<feature type="compositionally biased region" description="Basic and acidic residues" evidence="9">
    <location>
        <begin position="216"/>
        <end position="238"/>
    </location>
</feature>
<evidence type="ECO:0000256" key="6">
    <source>
        <dbReference type="ARBA" id="ARBA00022771"/>
    </source>
</evidence>
<comment type="catalytic activity">
    <reaction evidence="1">
        <text>[E2 ubiquitin-conjugating enzyme]-S-ubiquitinyl-L-cysteine + [acceptor protein]-L-lysine = [E2 ubiquitin-conjugating enzyme]-L-cysteine + [acceptor protein]-N(6)-ubiquitinyl-L-lysine.</text>
        <dbReference type="EC" id="2.3.2.31"/>
    </reaction>
</comment>
<keyword evidence="7" id="KW-0833">Ubl conjugation pathway</keyword>
<keyword evidence="3" id="KW-0808">Transferase</keyword>
<feature type="region of interest" description="Disordered" evidence="9">
    <location>
        <begin position="210"/>
        <end position="266"/>
    </location>
</feature>
<name>A0A8E2EKL8_9PEZI</name>
<evidence type="ECO:0000256" key="1">
    <source>
        <dbReference type="ARBA" id="ARBA00001798"/>
    </source>
</evidence>
<evidence type="ECO:0000256" key="4">
    <source>
        <dbReference type="ARBA" id="ARBA00022723"/>
    </source>
</evidence>
<reference evidence="11 12" key="1">
    <citation type="journal article" date="2016" name="Nat. Commun.">
        <title>Ectomycorrhizal ecology is imprinted in the genome of the dominant symbiotic fungus Cenococcum geophilum.</title>
        <authorList>
            <consortium name="DOE Joint Genome Institute"/>
            <person name="Peter M."/>
            <person name="Kohler A."/>
            <person name="Ohm R.A."/>
            <person name="Kuo A."/>
            <person name="Krutzmann J."/>
            <person name="Morin E."/>
            <person name="Arend M."/>
            <person name="Barry K.W."/>
            <person name="Binder M."/>
            <person name="Choi C."/>
            <person name="Clum A."/>
            <person name="Copeland A."/>
            <person name="Grisel N."/>
            <person name="Haridas S."/>
            <person name="Kipfer T."/>
            <person name="LaButti K."/>
            <person name="Lindquist E."/>
            <person name="Lipzen A."/>
            <person name="Maire R."/>
            <person name="Meier B."/>
            <person name="Mihaltcheva S."/>
            <person name="Molinier V."/>
            <person name="Murat C."/>
            <person name="Poggeler S."/>
            <person name="Quandt C.A."/>
            <person name="Sperisen C."/>
            <person name="Tritt A."/>
            <person name="Tisserant E."/>
            <person name="Crous P.W."/>
            <person name="Henrissat B."/>
            <person name="Nehls U."/>
            <person name="Egli S."/>
            <person name="Spatafora J.W."/>
            <person name="Grigoriev I.V."/>
            <person name="Martin F.M."/>
        </authorList>
    </citation>
    <scope>NUCLEOTIDE SEQUENCE [LARGE SCALE GENOMIC DNA]</scope>
    <source>
        <strain evidence="11 12">CBS 459.81</strain>
    </source>
</reference>
<evidence type="ECO:0000256" key="5">
    <source>
        <dbReference type="ARBA" id="ARBA00022737"/>
    </source>
</evidence>
<dbReference type="InterPro" id="IPR044066">
    <property type="entry name" value="TRIAD_supradom"/>
</dbReference>
<evidence type="ECO:0000313" key="12">
    <source>
        <dbReference type="Proteomes" id="UP000250266"/>
    </source>
</evidence>
<evidence type="ECO:0000256" key="8">
    <source>
        <dbReference type="ARBA" id="ARBA00022833"/>
    </source>
</evidence>
<dbReference type="SUPFAM" id="SSF57850">
    <property type="entry name" value="RING/U-box"/>
    <property type="match status" value="1"/>
</dbReference>
<dbReference type="Proteomes" id="UP000250266">
    <property type="component" value="Unassembled WGS sequence"/>
</dbReference>
<feature type="compositionally biased region" description="Acidic residues" evidence="9">
    <location>
        <begin position="239"/>
        <end position="261"/>
    </location>
</feature>
<keyword evidence="6" id="KW-0863">Zinc-finger</keyword>
<keyword evidence="12" id="KW-1185">Reference proteome</keyword>
<dbReference type="GO" id="GO:0008270">
    <property type="term" value="F:zinc ion binding"/>
    <property type="evidence" value="ECO:0007669"/>
    <property type="project" value="UniProtKB-KW"/>
</dbReference>
<dbReference type="InterPro" id="IPR031127">
    <property type="entry name" value="E3_UB_ligase_RBR"/>
</dbReference>
<dbReference type="PANTHER" id="PTHR11685">
    <property type="entry name" value="RBR FAMILY RING FINGER AND IBR DOMAIN-CONTAINING"/>
    <property type="match status" value="1"/>
</dbReference>
<dbReference type="OrthoDB" id="10009520at2759"/>
<evidence type="ECO:0000259" key="10">
    <source>
        <dbReference type="PROSITE" id="PS51873"/>
    </source>
</evidence>
<proteinExistence type="predicted"/>
<feature type="compositionally biased region" description="Low complexity" evidence="9">
    <location>
        <begin position="335"/>
        <end position="344"/>
    </location>
</feature>
<dbReference type="EC" id="2.3.2.31" evidence="2"/>
<evidence type="ECO:0000256" key="7">
    <source>
        <dbReference type="ARBA" id="ARBA00022786"/>
    </source>
</evidence>
<protein>
    <recommendedName>
        <fullName evidence="2">RBR-type E3 ubiquitin transferase</fullName>
        <ecNumber evidence="2">2.3.2.31</ecNumber>
    </recommendedName>
</protein>
<dbReference type="InterPro" id="IPR002867">
    <property type="entry name" value="IBR_dom"/>
</dbReference>
<keyword evidence="4" id="KW-0479">Metal-binding</keyword>
<feature type="compositionally biased region" description="Basic and acidic residues" evidence="9">
    <location>
        <begin position="366"/>
        <end position="384"/>
    </location>
</feature>
<evidence type="ECO:0000256" key="2">
    <source>
        <dbReference type="ARBA" id="ARBA00012251"/>
    </source>
</evidence>
<dbReference type="Pfam" id="PF01485">
    <property type="entry name" value="IBR"/>
    <property type="match status" value="2"/>
</dbReference>
<accession>A0A8E2EKL8</accession>
<evidence type="ECO:0000256" key="3">
    <source>
        <dbReference type="ARBA" id="ARBA00022679"/>
    </source>
</evidence>
<organism evidence="11 12">
    <name type="scientific">Lepidopterella palustris CBS 459.81</name>
    <dbReference type="NCBI Taxonomy" id="1314670"/>
    <lineage>
        <taxon>Eukaryota</taxon>
        <taxon>Fungi</taxon>
        <taxon>Dikarya</taxon>
        <taxon>Ascomycota</taxon>
        <taxon>Pezizomycotina</taxon>
        <taxon>Dothideomycetes</taxon>
        <taxon>Pleosporomycetidae</taxon>
        <taxon>Mytilinidiales</taxon>
        <taxon>Argynnaceae</taxon>
        <taxon>Lepidopterella</taxon>
    </lineage>
</organism>
<evidence type="ECO:0000313" key="11">
    <source>
        <dbReference type="EMBL" id="OCK85732.1"/>
    </source>
</evidence>
<dbReference type="GO" id="GO:0016567">
    <property type="term" value="P:protein ubiquitination"/>
    <property type="evidence" value="ECO:0007669"/>
    <property type="project" value="InterPro"/>
</dbReference>
<evidence type="ECO:0000256" key="9">
    <source>
        <dbReference type="SAM" id="MobiDB-lite"/>
    </source>
</evidence>
<dbReference type="GO" id="GO:0061630">
    <property type="term" value="F:ubiquitin protein ligase activity"/>
    <property type="evidence" value="ECO:0007669"/>
    <property type="project" value="UniProtKB-EC"/>
</dbReference>
<dbReference type="AlphaFoldDB" id="A0A8E2EKL8"/>
<keyword evidence="8" id="KW-0862">Zinc</keyword>
<dbReference type="Gene3D" id="1.20.120.1750">
    <property type="match status" value="1"/>
</dbReference>
<keyword evidence="5" id="KW-0677">Repeat</keyword>
<feature type="compositionally biased region" description="Acidic residues" evidence="9">
    <location>
        <begin position="390"/>
        <end position="402"/>
    </location>
</feature>
<feature type="domain" description="RING-type" evidence="10">
    <location>
        <begin position="1"/>
        <end position="209"/>
    </location>
</feature>
<dbReference type="CDD" id="cd22584">
    <property type="entry name" value="Rcat_RBR_unk"/>
    <property type="match status" value="1"/>
</dbReference>
<feature type="compositionally biased region" description="Basic and acidic residues" evidence="9">
    <location>
        <begin position="304"/>
        <end position="333"/>
    </location>
</feature>
<feature type="compositionally biased region" description="Acidic residues" evidence="9">
    <location>
        <begin position="292"/>
        <end position="303"/>
    </location>
</feature>
<gene>
    <name evidence="11" type="ORF">K432DRAFT_399997</name>
</gene>
<feature type="compositionally biased region" description="Polar residues" evidence="9">
    <location>
        <begin position="422"/>
        <end position="438"/>
    </location>
</feature>
<feature type="region of interest" description="Disordered" evidence="9">
    <location>
        <begin position="285"/>
        <end position="449"/>
    </location>
</feature>
<sequence>MHPCVICGDEEKEGFPLRQTTCGDHYMCDSCLEDTFGLAMRDEAHYHPRCCDDETAVLLIEDYEEYLPFELAFDYRVKEREYSIQRRFRTYCASRSCTRFIHPDNYQNEPVNSALCDACGSLTCVNCKALIDPTAGIHECIVQEEDRQFKKAVQEHGYQECFNCGATIELTEACNHMSCDCGTEFCYVCGREWEGLHGCPHYGQPDYDEEGYNQDGFHKDTGLNREGRTRSEELGVHEENDEEDESDPDGDNEDEEEDEFAWQDIPGMTPEEREMARVLQQIQDAENGYIPEPDEDEESEAEEGDKIPEENEEDSSHNEVDNSNHDNSMHDDIADTTSDTQTAASHESSKNEKLGDEDEGMISENTESHETAYDKSIHPEEDRMGAIINEEYEGTILPDEEAAERNRQPSDLQNKQREDRGWNSTALEPPSHQAQQNEQNEDINKKGELKEARVEEIGSSVHEHEFNYDQLL</sequence>
<dbReference type="EMBL" id="KV744814">
    <property type="protein sequence ID" value="OCK85732.1"/>
    <property type="molecule type" value="Genomic_DNA"/>
</dbReference>